<accession>A0A0D0DM48</accession>
<dbReference type="Pfam" id="PF07732">
    <property type="entry name" value="Cu-oxidase_3"/>
    <property type="match status" value="1"/>
</dbReference>
<dbReference type="STRING" id="930991.A0A0D0DM48"/>
<dbReference type="InterPro" id="IPR008972">
    <property type="entry name" value="Cupredoxin"/>
</dbReference>
<dbReference type="InterPro" id="IPR002355">
    <property type="entry name" value="Cu_oxidase_Cu_BS"/>
</dbReference>
<feature type="domain" description="Plastocyanin-like" evidence="8">
    <location>
        <begin position="162"/>
        <end position="297"/>
    </location>
</feature>
<dbReference type="GO" id="GO:0016491">
    <property type="term" value="F:oxidoreductase activity"/>
    <property type="evidence" value="ECO:0007669"/>
    <property type="project" value="UniProtKB-KW"/>
</dbReference>
<evidence type="ECO:0000256" key="7">
    <source>
        <dbReference type="SAM" id="SignalP"/>
    </source>
</evidence>
<keyword evidence="2" id="KW-0479">Metal-binding</keyword>
<dbReference type="Gene3D" id="2.60.40.420">
    <property type="entry name" value="Cupredoxins - blue copper proteins"/>
    <property type="match status" value="3"/>
</dbReference>
<dbReference type="PANTHER" id="PTHR11709:SF511">
    <property type="entry name" value="LACCASE"/>
    <property type="match status" value="1"/>
</dbReference>
<gene>
    <name evidence="11" type="ORF">PAXRUDRAFT_146936</name>
</gene>
<keyword evidence="7" id="KW-0732">Signal</keyword>
<feature type="domain" description="Plastocyanin-like" evidence="10">
    <location>
        <begin position="34"/>
        <end position="150"/>
    </location>
</feature>
<feature type="signal peptide" evidence="7">
    <location>
        <begin position="1"/>
        <end position="20"/>
    </location>
</feature>
<dbReference type="HOGENOM" id="CLU_006504_2_1_1"/>
<evidence type="ECO:0000313" key="11">
    <source>
        <dbReference type="EMBL" id="KIK92618.1"/>
    </source>
</evidence>
<evidence type="ECO:0000259" key="8">
    <source>
        <dbReference type="Pfam" id="PF00394"/>
    </source>
</evidence>
<keyword evidence="5" id="KW-1015">Disulfide bond</keyword>
<evidence type="ECO:0000256" key="4">
    <source>
        <dbReference type="ARBA" id="ARBA00023008"/>
    </source>
</evidence>
<evidence type="ECO:0000256" key="5">
    <source>
        <dbReference type="ARBA" id="ARBA00023157"/>
    </source>
</evidence>
<evidence type="ECO:0000256" key="3">
    <source>
        <dbReference type="ARBA" id="ARBA00023002"/>
    </source>
</evidence>
<proteinExistence type="inferred from homology"/>
<dbReference type="Pfam" id="PF00394">
    <property type="entry name" value="Cu-oxidase"/>
    <property type="match status" value="1"/>
</dbReference>
<sequence length="518" mass="56891">MPWFRVAPVVLLAYASITQASIGPAADLPIVNGVVSPDGFLKSAVLAGGTLPGPVIAGQKGDTFKINVTNYLTDDSMLTGTTVHWHGLFQHHHNQMDGVAYVTQCPIAPGNSFLYDFNAQNQTGTYWYHSHYGVQYCDGLRGPLIIYDPDDPYRSSYDIDDESTIITLMDWYHVPAPQVQRQVVPDSVLINGVGNYEGGPEIPPAVINVQPNMRYRFRLLNMACKPNYIFAIDNHNLTVIEVDGEYVEPYTVDAIQIYAGQRYSFVLEANQPIDNYWVHADPNTGNNSTAILRYAGAPEGVPKNRTTPNQNPLNETFLRPFVNDSARLLQPEADVKLNLVLGKNESNYNFLINNVQYTSPSVPVLLQILSGAVSPSELEPKGSVYALPKDKVVEISMPPDDAPGRPHPFHLHGHKFAAIRSAGSSQYNYVNPVMRDTVNTGIAGDNVTIRFITNNPGPWMLHCHIDWHLNAGMAVVFAEDFDGISASQPLSNASKALCPYEGPSQDFPLPPVNATTGS</sequence>
<evidence type="ECO:0000313" key="12">
    <source>
        <dbReference type="Proteomes" id="UP000054538"/>
    </source>
</evidence>
<feature type="chain" id="PRO_5002225813" evidence="7">
    <location>
        <begin position="21"/>
        <end position="518"/>
    </location>
</feature>
<reference evidence="12" key="2">
    <citation type="submission" date="2015-01" db="EMBL/GenBank/DDBJ databases">
        <title>Evolutionary Origins and Diversification of the Mycorrhizal Mutualists.</title>
        <authorList>
            <consortium name="DOE Joint Genome Institute"/>
            <consortium name="Mycorrhizal Genomics Consortium"/>
            <person name="Kohler A."/>
            <person name="Kuo A."/>
            <person name="Nagy L.G."/>
            <person name="Floudas D."/>
            <person name="Copeland A."/>
            <person name="Barry K.W."/>
            <person name="Cichocki N."/>
            <person name="Veneault-Fourrey C."/>
            <person name="LaButti K."/>
            <person name="Lindquist E.A."/>
            <person name="Lipzen A."/>
            <person name="Lundell T."/>
            <person name="Morin E."/>
            <person name="Murat C."/>
            <person name="Riley R."/>
            <person name="Ohm R."/>
            <person name="Sun H."/>
            <person name="Tunlid A."/>
            <person name="Henrissat B."/>
            <person name="Grigoriev I.V."/>
            <person name="Hibbett D.S."/>
            <person name="Martin F."/>
        </authorList>
    </citation>
    <scope>NUCLEOTIDE SEQUENCE [LARGE SCALE GENOMIC DNA]</scope>
    <source>
        <strain evidence="12">Ve08.2h10</strain>
    </source>
</reference>
<dbReference type="InterPro" id="IPR011707">
    <property type="entry name" value="Cu-oxidase-like_N"/>
</dbReference>
<evidence type="ECO:0000256" key="6">
    <source>
        <dbReference type="ARBA" id="ARBA00023180"/>
    </source>
</evidence>
<dbReference type="GO" id="GO:0005507">
    <property type="term" value="F:copper ion binding"/>
    <property type="evidence" value="ECO:0007669"/>
    <property type="project" value="InterPro"/>
</dbReference>
<dbReference type="PANTHER" id="PTHR11709">
    <property type="entry name" value="MULTI-COPPER OXIDASE"/>
    <property type="match status" value="1"/>
</dbReference>
<dbReference type="FunFam" id="2.60.40.420:FF:000045">
    <property type="entry name" value="Laccase 2"/>
    <property type="match status" value="1"/>
</dbReference>
<evidence type="ECO:0000256" key="2">
    <source>
        <dbReference type="ARBA" id="ARBA00022723"/>
    </source>
</evidence>
<dbReference type="SUPFAM" id="SSF49503">
    <property type="entry name" value="Cupredoxins"/>
    <property type="match status" value="3"/>
</dbReference>
<reference evidence="11 12" key="1">
    <citation type="submission" date="2014-04" db="EMBL/GenBank/DDBJ databases">
        <authorList>
            <consortium name="DOE Joint Genome Institute"/>
            <person name="Kuo A."/>
            <person name="Kohler A."/>
            <person name="Jargeat P."/>
            <person name="Nagy L.G."/>
            <person name="Floudas D."/>
            <person name="Copeland A."/>
            <person name="Barry K.W."/>
            <person name="Cichocki N."/>
            <person name="Veneault-Fourrey C."/>
            <person name="LaButti K."/>
            <person name="Lindquist E.A."/>
            <person name="Lipzen A."/>
            <person name="Lundell T."/>
            <person name="Morin E."/>
            <person name="Murat C."/>
            <person name="Sun H."/>
            <person name="Tunlid A."/>
            <person name="Henrissat B."/>
            <person name="Grigoriev I.V."/>
            <person name="Hibbett D.S."/>
            <person name="Martin F."/>
            <person name="Nordberg H.P."/>
            <person name="Cantor M.N."/>
            <person name="Hua S.X."/>
        </authorList>
    </citation>
    <scope>NUCLEOTIDE SEQUENCE [LARGE SCALE GENOMIC DNA]</scope>
    <source>
        <strain evidence="11 12">Ve08.2h10</strain>
    </source>
</reference>
<keyword evidence="3" id="KW-0560">Oxidoreductase</keyword>
<dbReference type="EMBL" id="KN825261">
    <property type="protein sequence ID" value="KIK92618.1"/>
    <property type="molecule type" value="Genomic_DNA"/>
</dbReference>
<evidence type="ECO:0000259" key="9">
    <source>
        <dbReference type="Pfam" id="PF07731"/>
    </source>
</evidence>
<comment type="similarity">
    <text evidence="1">Belongs to the multicopper oxidase family.</text>
</comment>
<dbReference type="InterPro" id="IPR001117">
    <property type="entry name" value="Cu-oxidase_2nd"/>
</dbReference>
<organism evidence="11 12">
    <name type="scientific">Paxillus rubicundulus Ve08.2h10</name>
    <dbReference type="NCBI Taxonomy" id="930991"/>
    <lineage>
        <taxon>Eukaryota</taxon>
        <taxon>Fungi</taxon>
        <taxon>Dikarya</taxon>
        <taxon>Basidiomycota</taxon>
        <taxon>Agaricomycotina</taxon>
        <taxon>Agaricomycetes</taxon>
        <taxon>Agaricomycetidae</taxon>
        <taxon>Boletales</taxon>
        <taxon>Paxilineae</taxon>
        <taxon>Paxillaceae</taxon>
        <taxon>Paxillus</taxon>
    </lineage>
</organism>
<dbReference type="PROSITE" id="PS00079">
    <property type="entry name" value="MULTICOPPER_OXIDASE1"/>
    <property type="match status" value="2"/>
</dbReference>
<dbReference type="InterPro" id="IPR033138">
    <property type="entry name" value="Cu_oxidase_CS"/>
</dbReference>
<dbReference type="OrthoDB" id="2121828at2759"/>
<dbReference type="InterPro" id="IPR011706">
    <property type="entry name" value="Cu-oxidase_C"/>
</dbReference>
<feature type="domain" description="Plastocyanin-like" evidence="9">
    <location>
        <begin position="357"/>
        <end position="480"/>
    </location>
</feature>
<dbReference type="InterPro" id="IPR045087">
    <property type="entry name" value="Cu-oxidase_fam"/>
</dbReference>
<evidence type="ECO:0000256" key="1">
    <source>
        <dbReference type="ARBA" id="ARBA00010609"/>
    </source>
</evidence>
<dbReference type="AlphaFoldDB" id="A0A0D0DM48"/>
<name>A0A0D0DM48_9AGAM</name>
<dbReference type="Pfam" id="PF07731">
    <property type="entry name" value="Cu-oxidase_2"/>
    <property type="match status" value="1"/>
</dbReference>
<keyword evidence="6" id="KW-0325">Glycoprotein</keyword>
<evidence type="ECO:0000259" key="10">
    <source>
        <dbReference type="Pfam" id="PF07732"/>
    </source>
</evidence>
<dbReference type="Proteomes" id="UP000054538">
    <property type="component" value="Unassembled WGS sequence"/>
</dbReference>
<dbReference type="InParanoid" id="A0A0D0DM48"/>
<dbReference type="PROSITE" id="PS00080">
    <property type="entry name" value="MULTICOPPER_OXIDASE2"/>
    <property type="match status" value="1"/>
</dbReference>
<keyword evidence="12" id="KW-1185">Reference proteome</keyword>
<dbReference type="CDD" id="cd13903">
    <property type="entry name" value="CuRO_3_Tv-LCC_like"/>
    <property type="match status" value="1"/>
</dbReference>
<keyword evidence="4" id="KW-0186">Copper</keyword>
<protein>
    <submittedName>
        <fullName evidence="11">Laccase</fullName>
    </submittedName>
</protein>